<dbReference type="GO" id="GO:0008270">
    <property type="term" value="F:zinc ion binding"/>
    <property type="evidence" value="ECO:0007669"/>
    <property type="project" value="UniProtKB-KW"/>
</dbReference>
<protein>
    <submittedName>
        <fullName evidence="3">2572_t:CDS:1</fullName>
    </submittedName>
</protein>
<keyword evidence="1" id="KW-0863">Zinc-finger</keyword>
<feature type="domain" description="RING-type" evidence="2">
    <location>
        <begin position="24"/>
        <end position="65"/>
    </location>
</feature>
<comment type="caution">
    <text evidence="3">The sequence shown here is derived from an EMBL/GenBank/DDBJ whole genome shotgun (WGS) entry which is preliminary data.</text>
</comment>
<feature type="non-terminal residue" evidence="3">
    <location>
        <position position="143"/>
    </location>
</feature>
<gene>
    <name evidence="3" type="ORF">PBRASI_LOCUS9946</name>
</gene>
<evidence type="ECO:0000259" key="2">
    <source>
        <dbReference type="PROSITE" id="PS50089"/>
    </source>
</evidence>
<dbReference type="CDD" id="cd16448">
    <property type="entry name" value="RING-H2"/>
    <property type="match status" value="1"/>
</dbReference>
<dbReference type="Proteomes" id="UP000789739">
    <property type="component" value="Unassembled WGS sequence"/>
</dbReference>
<evidence type="ECO:0000313" key="3">
    <source>
        <dbReference type="EMBL" id="CAG8644354.1"/>
    </source>
</evidence>
<organism evidence="3 4">
    <name type="scientific">Paraglomus brasilianum</name>
    <dbReference type="NCBI Taxonomy" id="144538"/>
    <lineage>
        <taxon>Eukaryota</taxon>
        <taxon>Fungi</taxon>
        <taxon>Fungi incertae sedis</taxon>
        <taxon>Mucoromycota</taxon>
        <taxon>Glomeromycotina</taxon>
        <taxon>Glomeromycetes</taxon>
        <taxon>Paraglomerales</taxon>
        <taxon>Paraglomeraceae</taxon>
        <taxon>Paraglomus</taxon>
    </lineage>
</organism>
<keyword evidence="1" id="KW-0479">Metal-binding</keyword>
<evidence type="ECO:0000256" key="1">
    <source>
        <dbReference type="PROSITE-ProRule" id="PRU00175"/>
    </source>
</evidence>
<proteinExistence type="predicted"/>
<dbReference type="InterPro" id="IPR013083">
    <property type="entry name" value="Znf_RING/FYVE/PHD"/>
</dbReference>
<keyword evidence="1" id="KW-0862">Zinc</keyword>
<accession>A0A9N9GYL5</accession>
<dbReference type="EMBL" id="CAJVPI010002498">
    <property type="protein sequence ID" value="CAG8644354.1"/>
    <property type="molecule type" value="Genomic_DNA"/>
</dbReference>
<evidence type="ECO:0000313" key="4">
    <source>
        <dbReference type="Proteomes" id="UP000789739"/>
    </source>
</evidence>
<keyword evidence="4" id="KW-1185">Reference proteome</keyword>
<dbReference type="AlphaFoldDB" id="A0A9N9GYL5"/>
<dbReference type="OrthoDB" id="2304422at2759"/>
<name>A0A9N9GYL5_9GLOM</name>
<sequence>MAYNILKYLEDDMVENKEIQSGQCSECTINILTSPIKVLTILSCGHIFHRPCIKKQLLHTKPSTCQFTDCGENINIIVDPNSIRRGLQSSQSNRTSALTNLIGEKFVLNSPVIPEEGRPEDSMDVDPDSNVALMSVLLSGREQ</sequence>
<dbReference type="Gene3D" id="3.30.40.10">
    <property type="entry name" value="Zinc/RING finger domain, C3HC4 (zinc finger)"/>
    <property type="match status" value="1"/>
</dbReference>
<reference evidence="3" key="1">
    <citation type="submission" date="2021-06" db="EMBL/GenBank/DDBJ databases">
        <authorList>
            <person name="Kallberg Y."/>
            <person name="Tangrot J."/>
            <person name="Rosling A."/>
        </authorList>
    </citation>
    <scope>NUCLEOTIDE SEQUENCE</scope>
    <source>
        <strain evidence="3">BR232B</strain>
    </source>
</reference>
<dbReference type="PROSITE" id="PS50089">
    <property type="entry name" value="ZF_RING_2"/>
    <property type="match status" value="1"/>
</dbReference>
<dbReference type="SUPFAM" id="SSF57850">
    <property type="entry name" value="RING/U-box"/>
    <property type="match status" value="1"/>
</dbReference>
<dbReference type="InterPro" id="IPR001841">
    <property type="entry name" value="Znf_RING"/>
</dbReference>